<dbReference type="Proteomes" id="UP000239209">
    <property type="component" value="Unassembled WGS sequence"/>
</dbReference>
<accession>A0A2T0RGF1</accession>
<dbReference type="OrthoDB" id="3778270at2"/>
<proteinExistence type="predicted"/>
<reference evidence="1 2" key="1">
    <citation type="submission" date="2018-03" db="EMBL/GenBank/DDBJ databases">
        <title>Genomic Encyclopedia of Archaeal and Bacterial Type Strains, Phase II (KMG-II): from individual species to whole genera.</title>
        <authorList>
            <person name="Goeker M."/>
        </authorList>
    </citation>
    <scope>NUCLEOTIDE SEQUENCE [LARGE SCALE GENOMIC DNA]</scope>
    <source>
        <strain evidence="1 2">DSM 45348</strain>
    </source>
</reference>
<dbReference type="InterPro" id="IPR004378">
    <property type="entry name" value="F420H2_quin_Rdtase"/>
</dbReference>
<sequence length="163" mass="17872">MRATNGPELPRGWRRLLFRIPILLFRAGLGGLFAGRMVLVEHAGRHTGKRRMVVLEVVDHDRTSGAVTVASGFGPRADWYRNLRAQPHTVIRLRRRRIPVTATPLSAEQAAGVMVAYATAHPRSARGVARLMGFAVDGSDADYAAVGRAVPFLELVPDERAVQ</sequence>
<dbReference type="InterPro" id="IPR012349">
    <property type="entry name" value="Split_barrel_FMN-bd"/>
</dbReference>
<protein>
    <submittedName>
        <fullName evidence="1">Deazaflavin-dependent oxidoreductase (Nitroreductase family)</fullName>
    </submittedName>
</protein>
<dbReference type="NCBIfam" id="TIGR00026">
    <property type="entry name" value="hi_GC_TIGR00026"/>
    <property type="match status" value="1"/>
</dbReference>
<dbReference type="EMBL" id="PVZG01000025">
    <property type="protein sequence ID" value="PRY20212.1"/>
    <property type="molecule type" value="Genomic_DNA"/>
</dbReference>
<evidence type="ECO:0000313" key="2">
    <source>
        <dbReference type="Proteomes" id="UP000239209"/>
    </source>
</evidence>
<dbReference type="GO" id="GO:0016491">
    <property type="term" value="F:oxidoreductase activity"/>
    <property type="evidence" value="ECO:0007669"/>
    <property type="project" value="InterPro"/>
</dbReference>
<evidence type="ECO:0000313" key="1">
    <source>
        <dbReference type="EMBL" id="PRY20212.1"/>
    </source>
</evidence>
<dbReference type="AlphaFoldDB" id="A0A2T0RGF1"/>
<dbReference type="Gene3D" id="2.30.110.10">
    <property type="entry name" value="Electron Transport, Fmn-binding Protein, Chain A"/>
    <property type="match status" value="1"/>
</dbReference>
<organism evidence="1 2">
    <name type="scientific">Pseudosporangium ferrugineum</name>
    <dbReference type="NCBI Taxonomy" id="439699"/>
    <lineage>
        <taxon>Bacteria</taxon>
        <taxon>Bacillati</taxon>
        <taxon>Actinomycetota</taxon>
        <taxon>Actinomycetes</taxon>
        <taxon>Micromonosporales</taxon>
        <taxon>Micromonosporaceae</taxon>
        <taxon>Pseudosporangium</taxon>
    </lineage>
</organism>
<name>A0A2T0RGF1_9ACTN</name>
<dbReference type="RefSeq" id="WP_106130748.1">
    <property type="nucleotide sequence ID" value="NZ_PVZG01000025.1"/>
</dbReference>
<dbReference type="Pfam" id="PF04075">
    <property type="entry name" value="F420H2_quin_red"/>
    <property type="match status" value="1"/>
</dbReference>
<keyword evidence="2" id="KW-1185">Reference proteome</keyword>
<gene>
    <name evidence="1" type="ORF">CLV70_12593</name>
</gene>
<comment type="caution">
    <text evidence="1">The sequence shown here is derived from an EMBL/GenBank/DDBJ whole genome shotgun (WGS) entry which is preliminary data.</text>
</comment>